<evidence type="ECO:0000256" key="1">
    <source>
        <dbReference type="SAM" id="Phobius"/>
    </source>
</evidence>
<keyword evidence="1" id="KW-0812">Transmembrane</keyword>
<reference evidence="3" key="1">
    <citation type="journal article" date="2019" name="Int. J. Syst. Evol. Microbiol.">
        <title>The Global Catalogue of Microorganisms (GCM) 10K type strain sequencing project: providing services to taxonomists for standard genome sequencing and annotation.</title>
        <authorList>
            <consortium name="The Broad Institute Genomics Platform"/>
            <consortium name="The Broad Institute Genome Sequencing Center for Infectious Disease"/>
            <person name="Wu L."/>
            <person name="Ma J."/>
        </authorList>
    </citation>
    <scope>NUCLEOTIDE SEQUENCE [LARGE SCALE GENOMIC DNA]</scope>
    <source>
        <strain evidence="3">JCM 17551</strain>
    </source>
</reference>
<comment type="caution">
    <text evidence="2">The sequence shown here is derived from an EMBL/GenBank/DDBJ whole genome shotgun (WGS) entry which is preliminary data.</text>
</comment>
<accession>A0ABP7LWR8</accession>
<name>A0ABP7LWR8_9GAMM</name>
<protein>
    <submittedName>
        <fullName evidence="2">Uncharacterized protein</fullName>
    </submittedName>
</protein>
<evidence type="ECO:0000313" key="3">
    <source>
        <dbReference type="Proteomes" id="UP001501565"/>
    </source>
</evidence>
<feature type="transmembrane region" description="Helical" evidence="1">
    <location>
        <begin position="50"/>
        <end position="68"/>
    </location>
</feature>
<gene>
    <name evidence="2" type="ORF">GCM10022277_00950</name>
</gene>
<keyword evidence="1" id="KW-0472">Membrane</keyword>
<organism evidence="2 3">
    <name type="scientific">Litoribacillus peritrichatus</name>
    <dbReference type="NCBI Taxonomy" id="718191"/>
    <lineage>
        <taxon>Bacteria</taxon>
        <taxon>Pseudomonadati</taxon>
        <taxon>Pseudomonadota</taxon>
        <taxon>Gammaproteobacteria</taxon>
        <taxon>Oceanospirillales</taxon>
        <taxon>Oceanospirillaceae</taxon>
        <taxon>Litoribacillus</taxon>
    </lineage>
</organism>
<sequence>MKHINAKFKATLVHTLLSLTAFSIVLYYMLTQWFPNPFFAAEGGWQALKIVLFVDIVLGPFLTFLVFSPLKSKKAICFDLTCIAIVQVIAFSWGVKQAYNAQVIGISYLVHNKTFYPIKLIDAKKQDLNPDVFFDLDKQNTPSVLYSTRPPEGDYDAYTESIIATYHGIQEHTQLKLLSSFQQAPIDIDNLAINGTPQEKEAIKIWNQKTTDKFIFARYKGSFSIGILVFNENLKPVDFIELKNNQK</sequence>
<dbReference type="EMBL" id="BAABBN010000002">
    <property type="protein sequence ID" value="GAA3910083.1"/>
    <property type="molecule type" value="Genomic_DNA"/>
</dbReference>
<keyword evidence="3" id="KW-1185">Reference proteome</keyword>
<dbReference type="RefSeq" id="WP_344794334.1">
    <property type="nucleotide sequence ID" value="NZ_BAABBN010000002.1"/>
</dbReference>
<evidence type="ECO:0000313" key="2">
    <source>
        <dbReference type="EMBL" id="GAA3910083.1"/>
    </source>
</evidence>
<keyword evidence="1" id="KW-1133">Transmembrane helix</keyword>
<dbReference type="Proteomes" id="UP001501565">
    <property type="component" value="Unassembled WGS sequence"/>
</dbReference>
<proteinExistence type="predicted"/>
<feature type="transmembrane region" description="Helical" evidence="1">
    <location>
        <begin position="12"/>
        <end position="30"/>
    </location>
</feature>